<dbReference type="InterPro" id="IPR018672">
    <property type="entry name" value="DUF2140"/>
</dbReference>
<accession>A0A1S8KMF7</accession>
<proteinExistence type="predicted"/>
<comment type="caution">
    <text evidence="2">The sequence shown here is derived from an EMBL/GenBank/DDBJ whole genome shotgun (WGS) entry which is preliminary data.</text>
</comment>
<feature type="transmembrane region" description="Helical" evidence="1">
    <location>
        <begin position="12"/>
        <end position="36"/>
    </location>
</feature>
<evidence type="ECO:0000313" key="3">
    <source>
        <dbReference type="Proteomes" id="UP000190409"/>
    </source>
</evidence>
<evidence type="ECO:0000313" key="2">
    <source>
        <dbReference type="EMBL" id="OOL80918.1"/>
    </source>
</evidence>
<organism evidence="2 3">
    <name type="scientific">Dolosigranulum pigrum</name>
    <dbReference type="NCBI Taxonomy" id="29394"/>
    <lineage>
        <taxon>Bacteria</taxon>
        <taxon>Bacillati</taxon>
        <taxon>Bacillota</taxon>
        <taxon>Bacilli</taxon>
        <taxon>Lactobacillales</taxon>
        <taxon>Carnobacteriaceae</taxon>
        <taxon>Dolosigranulum</taxon>
    </lineage>
</organism>
<keyword evidence="1" id="KW-0472">Membrane</keyword>
<dbReference type="EMBL" id="MUYF01000003">
    <property type="protein sequence ID" value="OOL80918.1"/>
    <property type="molecule type" value="Genomic_DNA"/>
</dbReference>
<evidence type="ECO:0008006" key="4">
    <source>
        <dbReference type="Google" id="ProtNLM"/>
    </source>
</evidence>
<reference evidence="2 3" key="1">
    <citation type="submission" date="2017-01" db="EMBL/GenBank/DDBJ databases">
        <title>Complete Genome Sequence of Dolosigranulum pigrum isolated from a Patient with interstitial lung disease.</title>
        <authorList>
            <person name="Mukhopadhyay R."/>
            <person name="Joaquin J."/>
            <person name="Hogue R."/>
            <person name="Fitzgerald S."/>
            <person name="Jospin G."/>
            <person name="Eisen J.A."/>
            <person name="Chaturvedi V."/>
        </authorList>
    </citation>
    <scope>NUCLEOTIDE SEQUENCE [LARGE SCALE GENOMIC DNA]</scope>
    <source>
        <strain evidence="2 3">15S00348</strain>
    </source>
</reference>
<sequence length="204" mass="23088">MSRQKRQKKSFNIWKYICLTIFALIVGLYIYVAFFVSADSTSINQASREQAGEVAHIKVEATRENAEHFIDQYLARMNQDENFHYDINLQEDGLYVAGNVSYLGMTYPFEMQTTPAVLDNGNIQLNIESITVSNFELPRELILTILSTRDTFPDFIAINAEANYIGVNLTELTLDNGISFGVEVIDLPADQLELSVYLPKDGLQ</sequence>
<dbReference type="AlphaFoldDB" id="A0A1S8KMF7"/>
<dbReference type="Pfam" id="PF09911">
    <property type="entry name" value="DUF2140"/>
    <property type="match status" value="1"/>
</dbReference>
<gene>
    <name evidence="2" type="ORF">BWX42_03320</name>
</gene>
<protein>
    <recommendedName>
        <fullName evidence="4">DUF2140 family protein</fullName>
    </recommendedName>
</protein>
<keyword evidence="1" id="KW-1133">Transmembrane helix</keyword>
<evidence type="ECO:0000256" key="1">
    <source>
        <dbReference type="SAM" id="Phobius"/>
    </source>
</evidence>
<dbReference type="RefSeq" id="WP_077862435.1">
    <property type="nucleotide sequence ID" value="NZ_CP040421.1"/>
</dbReference>
<name>A0A1S8KMF7_9LACT</name>
<keyword evidence="1" id="KW-0812">Transmembrane</keyword>
<dbReference type="Proteomes" id="UP000190409">
    <property type="component" value="Unassembled WGS sequence"/>
</dbReference>